<evidence type="ECO:0000256" key="6">
    <source>
        <dbReference type="ARBA" id="ARBA00022691"/>
    </source>
</evidence>
<keyword evidence="6" id="KW-0949">S-adenosyl-L-methionine</keyword>
<evidence type="ECO:0000256" key="3">
    <source>
        <dbReference type="ARBA" id="ARBA00022573"/>
    </source>
</evidence>
<evidence type="ECO:0000313" key="10">
    <source>
        <dbReference type="Proteomes" id="UP000006875"/>
    </source>
</evidence>
<accession>E3HDC8</accession>
<dbReference type="PANTHER" id="PTHR43467">
    <property type="entry name" value="COBALT-PRECORRIN-2 C(20)-METHYLTRANSFERASE"/>
    <property type="match status" value="1"/>
</dbReference>
<dbReference type="KEGG" id="ipo:Ilyop_2368"/>
<dbReference type="InterPro" id="IPR012382">
    <property type="entry name" value="CobI/CbiL"/>
</dbReference>
<gene>
    <name evidence="9" type="ordered locus">Ilyop_2368</name>
</gene>
<dbReference type="InterPro" id="IPR014777">
    <property type="entry name" value="4pyrrole_Mease_sub1"/>
</dbReference>
<dbReference type="OrthoDB" id="9804789at2"/>
<dbReference type="UniPathway" id="UPA00148"/>
<geneLocation type="plasmid" evidence="9 10">
    <name>pILYOP01</name>
</geneLocation>
<dbReference type="InterPro" id="IPR000878">
    <property type="entry name" value="4pyrrol_Mease"/>
</dbReference>
<evidence type="ECO:0000313" key="9">
    <source>
        <dbReference type="EMBL" id="ADO84128.1"/>
    </source>
</evidence>
<dbReference type="GO" id="GO:0030788">
    <property type="term" value="F:precorrin-2 C20-methyltransferase activity"/>
    <property type="evidence" value="ECO:0007669"/>
    <property type="project" value="InterPro"/>
</dbReference>
<dbReference type="Gene3D" id="3.30.950.10">
    <property type="entry name" value="Methyltransferase, Cobalt-precorrin-4 Transmethylase, Domain 2"/>
    <property type="match status" value="1"/>
</dbReference>
<sequence>MSKLYGIGVGVGDPELITLKAIRKIKELDVIILPEAKNIGESTAYTIAKEYMKENVEKVAISFKMQDSWEARREDHKRNAVIVNELLEAGKNVGFLTIGDPMTYSTFVYIMELLNDGVEVETVPGITSFASITARVNIPLVMGDESMKVVGIAKETDIVKEIESSDNVIFMKVVRNLERLKDALRETGNMNNVVLISNCGKEDEQIIYDLENIEKDDISYFSTMILKKGGIEKWKRFTS</sequence>
<organism evidence="9 10">
    <name type="scientific">Ilyobacter polytropus (strain ATCC 51220 / DSM 2926 / LMG 16218 / CuHBu1)</name>
    <dbReference type="NCBI Taxonomy" id="572544"/>
    <lineage>
        <taxon>Bacteria</taxon>
        <taxon>Fusobacteriati</taxon>
        <taxon>Fusobacteriota</taxon>
        <taxon>Fusobacteriia</taxon>
        <taxon>Fusobacteriales</taxon>
        <taxon>Fusobacteriaceae</taxon>
        <taxon>Ilyobacter</taxon>
    </lineage>
</organism>
<keyword evidence="5" id="KW-0808">Transferase</keyword>
<name>E3HDC8_ILYPC</name>
<feature type="domain" description="Tetrapyrrole methylase" evidence="8">
    <location>
        <begin position="3"/>
        <end position="207"/>
    </location>
</feature>
<dbReference type="PANTHER" id="PTHR43467:SF2">
    <property type="entry name" value="COBALT-PRECORRIN-2 C(20)-METHYLTRANSFERASE"/>
    <property type="match status" value="1"/>
</dbReference>
<evidence type="ECO:0000256" key="2">
    <source>
        <dbReference type="ARBA" id="ARBA00005879"/>
    </source>
</evidence>
<dbReference type="InterPro" id="IPR006364">
    <property type="entry name" value="CobI/CbiL/CobIJ_dom"/>
</dbReference>
<dbReference type="Pfam" id="PF00590">
    <property type="entry name" value="TP_methylase"/>
    <property type="match status" value="1"/>
</dbReference>
<reference evidence="9 10" key="1">
    <citation type="journal article" date="2010" name="Stand. Genomic Sci.">
        <title>Complete genome sequence of Ilyobacter polytropus type strain (CuHbu1).</title>
        <authorList>
            <person name="Sikorski J."/>
            <person name="Chertkov O."/>
            <person name="Lapidus A."/>
            <person name="Nolan M."/>
            <person name="Lucas S."/>
            <person name="Del Rio T.G."/>
            <person name="Tice H."/>
            <person name="Cheng J.F."/>
            <person name="Tapia R."/>
            <person name="Han C."/>
            <person name="Goodwin L."/>
            <person name="Pitluck S."/>
            <person name="Liolios K."/>
            <person name="Ivanova N."/>
            <person name="Mavromatis K."/>
            <person name="Mikhailova N."/>
            <person name="Pati A."/>
            <person name="Chen A."/>
            <person name="Palaniappan K."/>
            <person name="Land M."/>
            <person name="Hauser L."/>
            <person name="Chang Y.J."/>
            <person name="Jeffries C.D."/>
            <person name="Brambilla E."/>
            <person name="Yasawong M."/>
            <person name="Rohde M."/>
            <person name="Pukall R."/>
            <person name="Spring S."/>
            <person name="Goker M."/>
            <person name="Woyke T."/>
            <person name="Bristow J."/>
            <person name="Eisen J.A."/>
            <person name="Markowitz V."/>
            <person name="Hugenholtz P."/>
            <person name="Kyrpides N.C."/>
            <person name="Klenk H.P."/>
        </authorList>
    </citation>
    <scope>NUCLEOTIDE SEQUENCE [LARGE SCALE GENOMIC DNA]</scope>
    <source>
        <strain evidence="10">ATCC 51220 / DSM 2926 / LMG 16218 / CuHBu1</strain>
        <plasmid evidence="10">pILYOP01</plasmid>
    </source>
</reference>
<dbReference type="GO" id="GO:0032259">
    <property type="term" value="P:methylation"/>
    <property type="evidence" value="ECO:0007669"/>
    <property type="project" value="UniProtKB-KW"/>
</dbReference>
<evidence type="ECO:0000256" key="5">
    <source>
        <dbReference type="ARBA" id="ARBA00022679"/>
    </source>
</evidence>
<dbReference type="InterPro" id="IPR035996">
    <property type="entry name" value="4pyrrol_Methylase_sf"/>
</dbReference>
<dbReference type="Proteomes" id="UP000006875">
    <property type="component" value="Plasmid pILYOP01"/>
</dbReference>
<dbReference type="GO" id="GO:0009236">
    <property type="term" value="P:cobalamin biosynthetic process"/>
    <property type="evidence" value="ECO:0007669"/>
    <property type="project" value="UniProtKB-UniRule"/>
</dbReference>
<comment type="similarity">
    <text evidence="2 7">Belongs to the precorrin methyltransferase family.</text>
</comment>
<keyword evidence="9" id="KW-0614">Plasmid</keyword>
<evidence type="ECO:0000256" key="1">
    <source>
        <dbReference type="ARBA" id="ARBA00004953"/>
    </source>
</evidence>
<dbReference type="SUPFAM" id="SSF53790">
    <property type="entry name" value="Tetrapyrrole methylase"/>
    <property type="match status" value="1"/>
</dbReference>
<evidence type="ECO:0000259" key="8">
    <source>
        <dbReference type="Pfam" id="PF00590"/>
    </source>
</evidence>
<evidence type="ECO:0000256" key="7">
    <source>
        <dbReference type="PIRNR" id="PIRNR036427"/>
    </source>
</evidence>
<dbReference type="PIRSF" id="PIRSF036427">
    <property type="entry name" value="Precrrn-2_mtase"/>
    <property type="match status" value="1"/>
</dbReference>
<dbReference type="EMBL" id="CP002282">
    <property type="protein sequence ID" value="ADO84128.1"/>
    <property type="molecule type" value="Genomic_DNA"/>
</dbReference>
<comment type="pathway">
    <text evidence="1">Cofactor biosynthesis; adenosylcobalamin biosynthesis.</text>
</comment>
<keyword evidence="4" id="KW-0489">Methyltransferase</keyword>
<keyword evidence="3" id="KW-0169">Cobalamin biosynthesis</keyword>
<dbReference type="NCBIfam" id="TIGR01467">
    <property type="entry name" value="cobI_cbiL"/>
    <property type="match status" value="1"/>
</dbReference>
<evidence type="ECO:0000256" key="4">
    <source>
        <dbReference type="ARBA" id="ARBA00022603"/>
    </source>
</evidence>
<dbReference type="HOGENOM" id="CLU_076014_2_1_0"/>
<keyword evidence="10" id="KW-1185">Reference proteome</keyword>
<protein>
    <submittedName>
        <fullName evidence="9">Precorrin-2 C20-methyltransferase</fullName>
    </submittedName>
</protein>
<dbReference type="InterPro" id="IPR014776">
    <property type="entry name" value="4pyrrole_Mease_sub2"/>
</dbReference>
<dbReference type="RefSeq" id="WP_013388787.1">
    <property type="nucleotide sequence ID" value="NC_014633.1"/>
</dbReference>
<dbReference type="AlphaFoldDB" id="E3HDC8"/>
<proteinExistence type="inferred from homology"/>
<dbReference type="CDD" id="cd11645">
    <property type="entry name" value="Precorrin_2_C20_MT"/>
    <property type="match status" value="1"/>
</dbReference>
<dbReference type="Gene3D" id="3.40.1010.10">
    <property type="entry name" value="Cobalt-precorrin-4 Transmethylase, Domain 1"/>
    <property type="match status" value="1"/>
</dbReference>